<reference evidence="3 4" key="1">
    <citation type="journal article" date="2022" name="Int. J. Syst. Evol. Microbiol.">
        <title>Apilactobacillus apisilvae sp. nov., Nicolia spurrieriana gen. nov. sp. nov., Bombilactobacillus folatiphilus sp. nov. and Bombilactobacillus thymidiniphilus sp. nov., four new lactic acid bacterial isolates from stingless bees Tetragonula carbonaria and Austroplebeia australis.</title>
        <authorList>
            <person name="Oliphant S.A."/>
            <person name="Watson-Haigh N.S."/>
            <person name="Sumby K.M."/>
            <person name="Gardner J."/>
            <person name="Groom S."/>
            <person name="Jiranek V."/>
        </authorList>
    </citation>
    <scope>NUCLEOTIDE SEQUENCE [LARGE SCALE GENOMIC DNA]</scope>
    <source>
        <strain evidence="3 4">SG5_A10</strain>
    </source>
</reference>
<dbReference type="Proteomes" id="UP000831859">
    <property type="component" value="Chromosome"/>
</dbReference>
<dbReference type="InterPro" id="IPR051599">
    <property type="entry name" value="Cell_Envelope_Assoc"/>
</dbReference>
<keyword evidence="1" id="KW-0812">Transmembrane</keyword>
<keyword evidence="1" id="KW-1133">Transmembrane helix</keyword>
<sequence length="293" mass="33286">MKINFPIIHIILFIIFDSLFVILATIYFIHAIVLIINGLVVWRRESHQLANIITLTLGLGMIFYPLVNHFIFKLLPDPIDIIIERITEFDLIYIISAFIAFSISVLICNYYKPKLDKDYIIVLGAGLIHGDKVGPILAARIDKAINIYWKQIETSNKHPLIIFSGGQGPDETVPEGFAMCKYATKHGVIENDITAEEQSINTMTNFKLSKKIIERKNFKIDHGIFVSSNYHIYRANKYAKIAGLNIKGIGSKTKLIAFPNAILREFFAILLNHKIFNVLIGILILIITVYLNI</sequence>
<keyword evidence="1" id="KW-0472">Membrane</keyword>
<dbReference type="Pfam" id="PF02698">
    <property type="entry name" value="DUF218"/>
    <property type="match status" value="1"/>
</dbReference>
<organism evidence="3 4">
    <name type="scientific">Apilactobacillus apisilvae</name>
    <dbReference type="NCBI Taxonomy" id="2923364"/>
    <lineage>
        <taxon>Bacteria</taxon>
        <taxon>Bacillati</taxon>
        <taxon>Bacillota</taxon>
        <taxon>Bacilli</taxon>
        <taxon>Lactobacillales</taxon>
        <taxon>Lactobacillaceae</taxon>
        <taxon>Apilactobacillus</taxon>
    </lineage>
</organism>
<evidence type="ECO:0000259" key="2">
    <source>
        <dbReference type="Pfam" id="PF02698"/>
    </source>
</evidence>
<dbReference type="InterPro" id="IPR014729">
    <property type="entry name" value="Rossmann-like_a/b/a_fold"/>
</dbReference>
<dbReference type="CDD" id="cd06259">
    <property type="entry name" value="YdcF-like"/>
    <property type="match status" value="1"/>
</dbReference>
<protein>
    <submittedName>
        <fullName evidence="3">YdcF family protein</fullName>
    </submittedName>
</protein>
<feature type="domain" description="DUF218" evidence="2">
    <location>
        <begin position="118"/>
        <end position="246"/>
    </location>
</feature>
<proteinExistence type="predicted"/>
<name>A0ABY4PGL5_9LACO</name>
<evidence type="ECO:0000256" key="1">
    <source>
        <dbReference type="SAM" id="Phobius"/>
    </source>
</evidence>
<accession>A0ABY4PGL5</accession>
<evidence type="ECO:0000313" key="4">
    <source>
        <dbReference type="Proteomes" id="UP000831859"/>
    </source>
</evidence>
<dbReference type="Gene3D" id="3.40.50.620">
    <property type="entry name" value="HUPs"/>
    <property type="match status" value="1"/>
</dbReference>
<dbReference type="InterPro" id="IPR003848">
    <property type="entry name" value="DUF218"/>
</dbReference>
<feature type="transmembrane region" description="Helical" evidence="1">
    <location>
        <begin position="91"/>
        <end position="111"/>
    </location>
</feature>
<evidence type="ECO:0000313" key="3">
    <source>
        <dbReference type="EMBL" id="UQS84884.1"/>
    </source>
</evidence>
<gene>
    <name evidence="3" type="ORF">MOO46_06480</name>
</gene>
<keyword evidence="4" id="KW-1185">Reference proteome</keyword>
<dbReference type="RefSeq" id="WP_249510864.1">
    <property type="nucleotide sequence ID" value="NZ_CP093362.1"/>
</dbReference>
<feature type="transmembrane region" description="Helical" evidence="1">
    <location>
        <begin position="49"/>
        <end position="71"/>
    </location>
</feature>
<feature type="transmembrane region" description="Helical" evidence="1">
    <location>
        <begin position="6"/>
        <end position="37"/>
    </location>
</feature>
<feature type="transmembrane region" description="Helical" evidence="1">
    <location>
        <begin position="274"/>
        <end position="291"/>
    </location>
</feature>
<dbReference type="PANTHER" id="PTHR30336:SF18">
    <property type="entry name" value="MEMBRANE PROTEIN"/>
    <property type="match status" value="1"/>
</dbReference>
<dbReference type="EMBL" id="CP093362">
    <property type="protein sequence ID" value="UQS84884.1"/>
    <property type="molecule type" value="Genomic_DNA"/>
</dbReference>
<dbReference type="PANTHER" id="PTHR30336">
    <property type="entry name" value="INNER MEMBRANE PROTEIN, PROBABLE PERMEASE"/>
    <property type="match status" value="1"/>
</dbReference>